<dbReference type="PANTHER" id="PTHR46112:SF3">
    <property type="entry name" value="AMINOPEPTIDASE YPDF"/>
    <property type="match status" value="1"/>
</dbReference>
<protein>
    <submittedName>
        <fullName evidence="7">Xaa-Pro aminopeptidase 1</fullName>
        <ecNumber evidence="7">3.4.11.9</ecNumber>
    </submittedName>
</protein>
<dbReference type="AlphaFoldDB" id="A0A5B9QPK0"/>
<dbReference type="EC" id="3.4.11.9" evidence="7"/>
<keyword evidence="8" id="KW-1185">Reference proteome</keyword>
<evidence type="ECO:0000256" key="3">
    <source>
        <dbReference type="ARBA" id="ARBA00022801"/>
    </source>
</evidence>
<evidence type="ECO:0000256" key="5">
    <source>
        <dbReference type="RuleBase" id="RU000590"/>
    </source>
</evidence>
<dbReference type="SUPFAM" id="SSF55920">
    <property type="entry name" value="Creatinase/aminopeptidase"/>
    <property type="match status" value="1"/>
</dbReference>
<evidence type="ECO:0000256" key="4">
    <source>
        <dbReference type="ARBA" id="ARBA00023049"/>
    </source>
</evidence>
<dbReference type="Proteomes" id="UP000325286">
    <property type="component" value="Chromosome"/>
</dbReference>
<keyword evidence="3 7" id="KW-0378">Hydrolase</keyword>
<dbReference type="PANTHER" id="PTHR46112">
    <property type="entry name" value="AMINOPEPTIDASE"/>
    <property type="match status" value="1"/>
</dbReference>
<proteinExistence type="inferred from homology"/>
<sequence>MPKNLLLAGIPADNPTLFRAVGMAAGDPAAWVSLDGQSKLIIRDIEVDRARAAGKNEHVFCPADFTPAGGLDADRATATAQAVTELLRREGVQQISADRSLPFIFAWHVMQAGIELQYDADLGVLERRVKSEQEIEYLQKAQRITEQGMQFLCQRIARCDADAEGILQFEGQPLTSERARAMAAAFFLEHGFTMGHGAIVATAPEVADCHHSGTGPLRSGVPVIVDLFPQDSATRYWGDCTRTVVHGTPSDKVVAMHQAVVEAKAAGIAQLHPGNTAEQVHQAVIAVQQQHGFRLSRGTVSDDPTIQHGTGHGIGLEVHEPILLDDGGGPILEGEVFTVEPGLYGRVEGAVRLEDMVLVTKDGPRNLNQLPEGLDWS</sequence>
<evidence type="ECO:0000256" key="1">
    <source>
        <dbReference type="ARBA" id="ARBA00022670"/>
    </source>
</evidence>
<evidence type="ECO:0000313" key="8">
    <source>
        <dbReference type="Proteomes" id="UP000325286"/>
    </source>
</evidence>
<dbReference type="InterPro" id="IPR000994">
    <property type="entry name" value="Pept_M24"/>
</dbReference>
<feature type="domain" description="Peptidase M24" evidence="6">
    <location>
        <begin position="137"/>
        <end position="361"/>
    </location>
</feature>
<evidence type="ECO:0000259" key="6">
    <source>
        <dbReference type="Pfam" id="PF00557"/>
    </source>
</evidence>
<keyword evidence="1" id="KW-0645">Protease</keyword>
<organism evidence="7 8">
    <name type="scientific">Roseimaritima ulvae</name>
    <dbReference type="NCBI Taxonomy" id="980254"/>
    <lineage>
        <taxon>Bacteria</taxon>
        <taxon>Pseudomonadati</taxon>
        <taxon>Planctomycetota</taxon>
        <taxon>Planctomycetia</taxon>
        <taxon>Pirellulales</taxon>
        <taxon>Pirellulaceae</taxon>
        <taxon>Roseimaritima</taxon>
    </lineage>
</organism>
<dbReference type="CDD" id="cd01066">
    <property type="entry name" value="APP_MetAP"/>
    <property type="match status" value="1"/>
</dbReference>
<dbReference type="GO" id="GO:0046872">
    <property type="term" value="F:metal ion binding"/>
    <property type="evidence" value="ECO:0007669"/>
    <property type="project" value="UniProtKB-KW"/>
</dbReference>
<accession>A0A5B9QPK0</accession>
<gene>
    <name evidence="7" type="primary">pepPI</name>
    <name evidence="7" type="ORF">UC8_18480</name>
</gene>
<dbReference type="KEGG" id="rul:UC8_18480"/>
<comment type="similarity">
    <text evidence="5">Belongs to the peptidase M24B family.</text>
</comment>
<dbReference type="PROSITE" id="PS00491">
    <property type="entry name" value="PROLINE_PEPTIDASE"/>
    <property type="match status" value="1"/>
</dbReference>
<name>A0A5B9QPK0_9BACT</name>
<dbReference type="GO" id="GO:0004177">
    <property type="term" value="F:aminopeptidase activity"/>
    <property type="evidence" value="ECO:0007669"/>
    <property type="project" value="UniProtKB-KW"/>
</dbReference>
<dbReference type="Pfam" id="PF00557">
    <property type="entry name" value="Peptidase_M24"/>
    <property type="match status" value="1"/>
</dbReference>
<dbReference type="OrthoDB" id="9806388at2"/>
<dbReference type="RefSeq" id="WP_068134140.1">
    <property type="nucleotide sequence ID" value="NZ_CP042914.1"/>
</dbReference>
<dbReference type="InterPro" id="IPR050659">
    <property type="entry name" value="Peptidase_M24B"/>
</dbReference>
<dbReference type="Gene3D" id="3.90.230.10">
    <property type="entry name" value="Creatinase/methionine aminopeptidase superfamily"/>
    <property type="match status" value="1"/>
</dbReference>
<evidence type="ECO:0000256" key="2">
    <source>
        <dbReference type="ARBA" id="ARBA00022723"/>
    </source>
</evidence>
<keyword evidence="7" id="KW-0031">Aminopeptidase</keyword>
<evidence type="ECO:0000313" key="7">
    <source>
        <dbReference type="EMBL" id="QEG39849.1"/>
    </source>
</evidence>
<dbReference type="GO" id="GO:0008237">
    <property type="term" value="F:metallopeptidase activity"/>
    <property type="evidence" value="ECO:0007669"/>
    <property type="project" value="UniProtKB-KW"/>
</dbReference>
<keyword evidence="2 5" id="KW-0479">Metal-binding</keyword>
<dbReference type="EMBL" id="CP042914">
    <property type="protein sequence ID" value="QEG39849.1"/>
    <property type="molecule type" value="Genomic_DNA"/>
</dbReference>
<keyword evidence="4" id="KW-0482">Metalloprotease</keyword>
<dbReference type="InterPro" id="IPR036005">
    <property type="entry name" value="Creatinase/aminopeptidase-like"/>
</dbReference>
<reference evidence="7 8" key="1">
    <citation type="submission" date="2019-08" db="EMBL/GenBank/DDBJ databases">
        <title>Deep-cultivation of Planctomycetes and their phenomic and genomic characterization uncovers novel biology.</title>
        <authorList>
            <person name="Wiegand S."/>
            <person name="Jogler M."/>
            <person name="Boedeker C."/>
            <person name="Pinto D."/>
            <person name="Vollmers J."/>
            <person name="Rivas-Marin E."/>
            <person name="Kohn T."/>
            <person name="Peeters S.H."/>
            <person name="Heuer A."/>
            <person name="Rast P."/>
            <person name="Oberbeckmann S."/>
            <person name="Bunk B."/>
            <person name="Jeske O."/>
            <person name="Meyerdierks A."/>
            <person name="Storesund J.E."/>
            <person name="Kallscheuer N."/>
            <person name="Luecker S."/>
            <person name="Lage O.M."/>
            <person name="Pohl T."/>
            <person name="Merkel B.J."/>
            <person name="Hornburger P."/>
            <person name="Mueller R.-W."/>
            <person name="Bruemmer F."/>
            <person name="Labrenz M."/>
            <person name="Spormann A.M."/>
            <person name="Op den Camp H."/>
            <person name="Overmann J."/>
            <person name="Amann R."/>
            <person name="Jetten M.S.M."/>
            <person name="Mascher T."/>
            <person name="Medema M.H."/>
            <person name="Devos D.P."/>
            <person name="Kaster A.-K."/>
            <person name="Ovreas L."/>
            <person name="Rohde M."/>
            <person name="Galperin M.Y."/>
            <person name="Jogler C."/>
        </authorList>
    </citation>
    <scope>NUCLEOTIDE SEQUENCE [LARGE SCALE GENOMIC DNA]</scope>
    <source>
        <strain evidence="7 8">UC8</strain>
    </source>
</reference>
<dbReference type="InterPro" id="IPR001131">
    <property type="entry name" value="Peptidase_M24B_aminopep-P_CS"/>
</dbReference>
<dbReference type="GO" id="GO:0006508">
    <property type="term" value="P:proteolysis"/>
    <property type="evidence" value="ECO:0007669"/>
    <property type="project" value="UniProtKB-KW"/>
</dbReference>